<dbReference type="AlphaFoldDB" id="A0A8I2YGW0"/>
<feature type="region of interest" description="Disordered" evidence="1">
    <location>
        <begin position="1"/>
        <end position="34"/>
    </location>
</feature>
<dbReference type="EMBL" id="JAGFBS010000032">
    <property type="protein sequence ID" value="KAG6371744.1"/>
    <property type="molecule type" value="Genomic_DNA"/>
</dbReference>
<dbReference type="Proteomes" id="UP000683000">
    <property type="component" value="Unassembled WGS sequence"/>
</dbReference>
<reference evidence="2" key="1">
    <citation type="submission" date="2021-03" db="EMBL/GenBank/DDBJ databases">
        <title>Evolutionary innovations through gain and loss of genes in the ectomycorrhizal Boletales.</title>
        <authorList>
            <person name="Wu G."/>
            <person name="Miyauchi S."/>
            <person name="Morin E."/>
            <person name="Yang Z.-L."/>
            <person name="Xu J."/>
            <person name="Martin F.M."/>
        </authorList>
    </citation>
    <scope>NUCLEOTIDE SEQUENCE</scope>
    <source>
        <strain evidence="2">BR01</strain>
    </source>
</reference>
<name>A0A8I2YGW0_9AGAM</name>
<evidence type="ECO:0000313" key="2">
    <source>
        <dbReference type="EMBL" id="KAG6371744.1"/>
    </source>
</evidence>
<protein>
    <submittedName>
        <fullName evidence="2">Uncharacterized protein</fullName>
    </submittedName>
</protein>
<comment type="caution">
    <text evidence="2">The sequence shown here is derived from an EMBL/GenBank/DDBJ whole genome shotgun (WGS) entry which is preliminary data.</text>
</comment>
<accession>A0A8I2YGW0</accession>
<evidence type="ECO:0000313" key="3">
    <source>
        <dbReference type="Proteomes" id="UP000683000"/>
    </source>
</evidence>
<gene>
    <name evidence="2" type="ORF">JVT61DRAFT_9094</name>
</gene>
<feature type="compositionally biased region" description="Polar residues" evidence="1">
    <location>
        <begin position="7"/>
        <end position="29"/>
    </location>
</feature>
<keyword evidence="3" id="KW-1185">Reference proteome</keyword>
<sequence>MDFRHSLQPQTMPVPSTQWDPSPRSSTALNMRPPDSVASQLSGISCSRIQIRHLPGFERFLLPKEFSQLRASSHSGPVVILNAATHRCDVLIVLSSVDHVIHVPLPNFSFHQSIDLQGILKSFLRHAHVERTGQIERWDRSTWGSFLSPLWKCVVEPVIYALAFR</sequence>
<proteinExistence type="predicted"/>
<dbReference type="OrthoDB" id="9991317at2759"/>
<evidence type="ECO:0000256" key="1">
    <source>
        <dbReference type="SAM" id="MobiDB-lite"/>
    </source>
</evidence>
<organism evidence="2 3">
    <name type="scientific">Boletus reticuloceps</name>
    <dbReference type="NCBI Taxonomy" id="495285"/>
    <lineage>
        <taxon>Eukaryota</taxon>
        <taxon>Fungi</taxon>
        <taxon>Dikarya</taxon>
        <taxon>Basidiomycota</taxon>
        <taxon>Agaricomycotina</taxon>
        <taxon>Agaricomycetes</taxon>
        <taxon>Agaricomycetidae</taxon>
        <taxon>Boletales</taxon>
        <taxon>Boletineae</taxon>
        <taxon>Boletaceae</taxon>
        <taxon>Boletoideae</taxon>
        <taxon>Boletus</taxon>
    </lineage>
</organism>